<name>A0A0S6UDI9_NEOTH</name>
<dbReference type="Proteomes" id="UP000063718">
    <property type="component" value="Unassembled WGS sequence"/>
</dbReference>
<dbReference type="SUPFAM" id="SSF47240">
    <property type="entry name" value="Ferritin-like"/>
    <property type="match status" value="1"/>
</dbReference>
<organism evidence="5">
    <name type="scientific">Moorella thermoacetica Y72</name>
    <dbReference type="NCBI Taxonomy" id="1325331"/>
    <lineage>
        <taxon>Bacteria</taxon>
        <taxon>Bacillati</taxon>
        <taxon>Bacillota</taxon>
        <taxon>Clostridia</taxon>
        <taxon>Neomoorellales</taxon>
        <taxon>Neomoorellaceae</taxon>
        <taxon>Neomoorella</taxon>
    </lineage>
</organism>
<accession>A0A0S6UDI9</accession>
<dbReference type="AlphaFoldDB" id="A0A0S6UDI9"/>
<proteinExistence type="predicted"/>
<keyword evidence="3" id="KW-0175">Coiled coil</keyword>
<dbReference type="InterPro" id="IPR009078">
    <property type="entry name" value="Ferritin-like_SF"/>
</dbReference>
<evidence type="ECO:0000313" key="5">
    <source>
        <dbReference type="EMBL" id="GAF25827.1"/>
    </source>
</evidence>
<evidence type="ECO:0000259" key="4">
    <source>
        <dbReference type="PROSITE" id="PS50905"/>
    </source>
</evidence>
<dbReference type="Pfam" id="PF00210">
    <property type="entry name" value="Ferritin"/>
    <property type="match status" value="1"/>
</dbReference>
<dbReference type="PANTHER" id="PTHR30295">
    <property type="entry name" value="BACTERIOFERRITIN"/>
    <property type="match status" value="1"/>
</dbReference>
<keyword evidence="1" id="KW-0409">Iron storage</keyword>
<dbReference type="GO" id="GO:0006879">
    <property type="term" value="P:intracellular iron ion homeostasis"/>
    <property type="evidence" value="ECO:0007669"/>
    <property type="project" value="UniProtKB-KW"/>
</dbReference>
<feature type="domain" description="Ferritin-like diiron" evidence="4">
    <location>
        <begin position="121"/>
        <end position="188"/>
    </location>
</feature>
<dbReference type="InterPro" id="IPR008331">
    <property type="entry name" value="Ferritin_DPS_dom"/>
</dbReference>
<dbReference type="EMBL" id="DF238840">
    <property type="protein sequence ID" value="GAF25827.1"/>
    <property type="molecule type" value="Genomic_DNA"/>
</dbReference>
<dbReference type="PANTHER" id="PTHR30295:SF0">
    <property type="entry name" value="BACTERIOFERRITIN"/>
    <property type="match status" value="1"/>
</dbReference>
<dbReference type="GO" id="GO:0020037">
    <property type="term" value="F:heme binding"/>
    <property type="evidence" value="ECO:0007669"/>
    <property type="project" value="TreeGrafter"/>
</dbReference>
<dbReference type="GO" id="GO:0008199">
    <property type="term" value="F:ferric iron binding"/>
    <property type="evidence" value="ECO:0007669"/>
    <property type="project" value="InterPro"/>
</dbReference>
<dbReference type="InterPro" id="IPR012347">
    <property type="entry name" value="Ferritin-like"/>
</dbReference>
<evidence type="ECO:0000256" key="2">
    <source>
        <dbReference type="ARBA" id="ARBA00023004"/>
    </source>
</evidence>
<dbReference type="Gene3D" id="1.20.1260.10">
    <property type="match status" value="1"/>
</dbReference>
<evidence type="ECO:0000256" key="1">
    <source>
        <dbReference type="ARBA" id="ARBA00022434"/>
    </source>
</evidence>
<dbReference type="GO" id="GO:0004322">
    <property type="term" value="F:ferroxidase activity"/>
    <property type="evidence" value="ECO:0007669"/>
    <property type="project" value="TreeGrafter"/>
</dbReference>
<dbReference type="InterPro" id="IPR009040">
    <property type="entry name" value="Ferritin-like_diiron"/>
</dbReference>
<reference evidence="5" key="1">
    <citation type="journal article" date="2014" name="Gene">
        <title>Genome-guided analysis of transformation efficiency and carbon dioxide assimilation by Moorella thermoacetica Y72.</title>
        <authorList>
            <person name="Tsukahara K."/>
            <person name="Kita A."/>
            <person name="Nakashimada Y."/>
            <person name="Hoshino T."/>
            <person name="Murakami K."/>
        </authorList>
    </citation>
    <scope>NUCLEOTIDE SEQUENCE [LARGE SCALE GENOMIC DNA]</scope>
    <source>
        <strain evidence="5">Y72</strain>
    </source>
</reference>
<keyword evidence="2" id="KW-0408">Iron</keyword>
<gene>
    <name evidence="5" type="ORF">MTY_1164</name>
</gene>
<dbReference type="GO" id="GO:0005829">
    <property type="term" value="C:cytosol"/>
    <property type="evidence" value="ECO:0007669"/>
    <property type="project" value="TreeGrafter"/>
</dbReference>
<dbReference type="PROSITE" id="PS50905">
    <property type="entry name" value="FERRITIN_LIKE"/>
    <property type="match status" value="1"/>
</dbReference>
<protein>
    <submittedName>
        <fullName evidence="5">Bacterioferritin</fullName>
    </submittedName>
</protein>
<evidence type="ECO:0000256" key="3">
    <source>
        <dbReference type="SAM" id="Coils"/>
    </source>
</evidence>
<dbReference type="CDD" id="cd00657">
    <property type="entry name" value="Ferritin_like"/>
    <property type="match status" value="1"/>
</dbReference>
<sequence length="188" mass="21400">MAPAGHGFTPCLNIKTQPCSLPIPLGTLSRSVKYYVLTTTNPEVCLMTIDQIINLLNLDLSWEYAAMIQYIQHASLLTGPEYFAIINEELQHAQDEHEHAVRLTDKIQYLGGFPTVNVQEIKTSLSNVEMLRQDLQAEYDALHRYLQRIEQLEALKLYDVAQVIREIALVEQGHIIDLEKSLGIQKVR</sequence>
<feature type="coiled-coil region" evidence="3">
    <location>
        <begin position="118"/>
        <end position="155"/>
    </location>
</feature>